<evidence type="ECO:0000313" key="2">
    <source>
        <dbReference type="EMBL" id="MEJ6401110.1"/>
    </source>
</evidence>
<evidence type="ECO:0000256" key="1">
    <source>
        <dbReference type="SAM" id="SignalP"/>
    </source>
</evidence>
<protein>
    <submittedName>
        <fullName evidence="2">Uncharacterized protein</fullName>
    </submittedName>
</protein>
<keyword evidence="1" id="KW-0732">Signal</keyword>
<dbReference type="Proteomes" id="UP001370590">
    <property type="component" value="Unassembled WGS sequence"/>
</dbReference>
<comment type="caution">
    <text evidence="2">The sequence shown here is derived from an EMBL/GenBank/DDBJ whole genome shotgun (WGS) entry which is preliminary data.</text>
</comment>
<gene>
    <name evidence="2" type="ORF">R4146_08140</name>
</gene>
<accession>A0ABU8SNF9</accession>
<proteinExistence type="predicted"/>
<reference evidence="2 3" key="1">
    <citation type="submission" date="2023-10" db="EMBL/GenBank/DDBJ databases">
        <title>Nicoliella lavandulae sp. nov. isolated from Lavandula angustifolia flowers.</title>
        <authorList>
            <person name="Alcantara C."/>
            <person name="Zuniga M."/>
            <person name="Landete J.M."/>
            <person name="Monedero V."/>
        </authorList>
    </citation>
    <scope>NUCLEOTIDE SEQUENCE [LARGE SCALE GENOMIC DNA]</scope>
    <source>
        <strain evidence="2 3">Es01</strain>
    </source>
</reference>
<name>A0ABU8SNF9_9LACO</name>
<dbReference type="RefSeq" id="WP_339960957.1">
    <property type="nucleotide sequence ID" value="NZ_JAWMWH010000003.1"/>
</dbReference>
<keyword evidence="3" id="KW-1185">Reference proteome</keyword>
<evidence type="ECO:0000313" key="3">
    <source>
        <dbReference type="Proteomes" id="UP001370590"/>
    </source>
</evidence>
<dbReference type="EMBL" id="JAWMWH010000003">
    <property type="protein sequence ID" value="MEJ6401110.1"/>
    <property type="molecule type" value="Genomic_DNA"/>
</dbReference>
<sequence>MKIKKLLLATTATLLFATPALTIGNSSANASKWKAGTPYVFKHTKSWLSDFKKVNANGRNSKNYYIRTYTPFSAKYGFNPTMYSYDKNKKFTTSGADASATAAVNPHYKSLGHNEYLVTSGGDGSGKKSLYYELHHSLNHDFGSTVLVKVHNKKSVSIWEYDNGSKKYYFGLFKPFNGDPTK</sequence>
<feature type="signal peptide" evidence="1">
    <location>
        <begin position="1"/>
        <end position="22"/>
    </location>
</feature>
<organism evidence="2 3">
    <name type="scientific">Nicoliella lavandulae</name>
    <dbReference type="NCBI Taxonomy" id="3082954"/>
    <lineage>
        <taxon>Bacteria</taxon>
        <taxon>Bacillati</taxon>
        <taxon>Bacillota</taxon>
        <taxon>Bacilli</taxon>
        <taxon>Lactobacillales</taxon>
        <taxon>Lactobacillaceae</taxon>
        <taxon>Nicoliella</taxon>
    </lineage>
</organism>
<feature type="chain" id="PRO_5047024573" evidence="1">
    <location>
        <begin position="23"/>
        <end position="182"/>
    </location>
</feature>